<accession>A0AAV8C236</accession>
<feature type="domain" description="RING-CH-type" evidence="15">
    <location>
        <begin position="40"/>
        <end position="101"/>
    </location>
</feature>
<evidence type="ECO:0000256" key="3">
    <source>
        <dbReference type="ARBA" id="ARBA00004906"/>
    </source>
</evidence>
<comment type="catalytic activity">
    <reaction evidence="1">
        <text>S-ubiquitinyl-[E2 ubiquitin-conjugating enzyme]-L-cysteine + [acceptor protein]-L-lysine = [E2 ubiquitin-conjugating enzyme]-L-cysteine + N(6)-ubiquitinyl-[acceptor protein]-L-lysine.</text>
        <dbReference type="EC" id="2.3.2.27"/>
    </reaction>
</comment>
<feature type="transmembrane region" description="Helical" evidence="14">
    <location>
        <begin position="642"/>
        <end position="670"/>
    </location>
</feature>
<dbReference type="EMBL" id="JAMFTS010000005">
    <property type="protein sequence ID" value="KAJ4748706.1"/>
    <property type="molecule type" value="Genomic_DNA"/>
</dbReference>
<name>A0AAV8C236_9POAL</name>
<evidence type="ECO:0000256" key="14">
    <source>
        <dbReference type="SAM" id="Phobius"/>
    </source>
</evidence>
<dbReference type="EC" id="2.3.2.27" evidence="4"/>
<dbReference type="GO" id="GO:0061630">
    <property type="term" value="F:ubiquitin protein ligase activity"/>
    <property type="evidence" value="ECO:0007669"/>
    <property type="project" value="UniProtKB-EC"/>
</dbReference>
<feature type="transmembrane region" description="Helical" evidence="14">
    <location>
        <begin position="369"/>
        <end position="389"/>
    </location>
</feature>
<dbReference type="AlphaFoldDB" id="A0AAV8C236"/>
<feature type="transmembrane region" description="Helical" evidence="14">
    <location>
        <begin position="731"/>
        <end position="752"/>
    </location>
</feature>
<keyword evidence="11 14" id="KW-1133">Transmembrane helix</keyword>
<feature type="transmembrane region" description="Helical" evidence="14">
    <location>
        <begin position="427"/>
        <end position="444"/>
    </location>
</feature>
<feature type="transmembrane region" description="Helical" evidence="14">
    <location>
        <begin position="773"/>
        <end position="792"/>
    </location>
</feature>
<dbReference type="InterPro" id="IPR011016">
    <property type="entry name" value="Znf_RING-CH"/>
</dbReference>
<feature type="transmembrane region" description="Helical" evidence="14">
    <location>
        <begin position="596"/>
        <end position="616"/>
    </location>
</feature>
<feature type="transmembrane region" description="Helical" evidence="14">
    <location>
        <begin position="456"/>
        <end position="472"/>
    </location>
</feature>
<evidence type="ECO:0000256" key="12">
    <source>
        <dbReference type="ARBA" id="ARBA00023136"/>
    </source>
</evidence>
<dbReference type="GO" id="GO:0036503">
    <property type="term" value="P:ERAD pathway"/>
    <property type="evidence" value="ECO:0007669"/>
    <property type="project" value="TreeGrafter"/>
</dbReference>
<organism evidence="16 17">
    <name type="scientific">Rhynchospora pubera</name>
    <dbReference type="NCBI Taxonomy" id="906938"/>
    <lineage>
        <taxon>Eukaryota</taxon>
        <taxon>Viridiplantae</taxon>
        <taxon>Streptophyta</taxon>
        <taxon>Embryophyta</taxon>
        <taxon>Tracheophyta</taxon>
        <taxon>Spermatophyta</taxon>
        <taxon>Magnoliopsida</taxon>
        <taxon>Liliopsida</taxon>
        <taxon>Poales</taxon>
        <taxon>Cyperaceae</taxon>
        <taxon>Cyperoideae</taxon>
        <taxon>Rhynchosporeae</taxon>
        <taxon>Rhynchospora</taxon>
    </lineage>
</organism>
<keyword evidence="8" id="KW-0863">Zinc-finger</keyword>
<dbReference type="GO" id="GO:0005789">
    <property type="term" value="C:endoplasmic reticulum membrane"/>
    <property type="evidence" value="ECO:0007669"/>
    <property type="project" value="TreeGrafter"/>
</dbReference>
<dbReference type="GO" id="GO:0008270">
    <property type="term" value="F:zinc ion binding"/>
    <property type="evidence" value="ECO:0007669"/>
    <property type="project" value="UniProtKB-KW"/>
</dbReference>
<feature type="compositionally biased region" description="Basic and acidic residues" evidence="13">
    <location>
        <begin position="9"/>
        <end position="18"/>
    </location>
</feature>
<keyword evidence="12 14" id="KW-0472">Membrane</keyword>
<dbReference type="PROSITE" id="PS51292">
    <property type="entry name" value="ZF_RING_CH"/>
    <property type="match status" value="1"/>
</dbReference>
<evidence type="ECO:0000256" key="11">
    <source>
        <dbReference type="ARBA" id="ARBA00022989"/>
    </source>
</evidence>
<dbReference type="SMART" id="SM00744">
    <property type="entry name" value="RINGv"/>
    <property type="match status" value="1"/>
</dbReference>
<evidence type="ECO:0000313" key="17">
    <source>
        <dbReference type="Proteomes" id="UP001140206"/>
    </source>
</evidence>
<gene>
    <name evidence="16" type="ORF">LUZ62_083111</name>
</gene>
<feature type="region of interest" description="Disordered" evidence="13">
    <location>
        <begin position="1"/>
        <end position="41"/>
    </location>
</feature>
<evidence type="ECO:0000256" key="6">
    <source>
        <dbReference type="ARBA" id="ARBA00022692"/>
    </source>
</evidence>
<feature type="transmembrane region" description="Helical" evidence="14">
    <location>
        <begin position="226"/>
        <end position="252"/>
    </location>
</feature>
<keyword evidence="6 14" id="KW-0812">Transmembrane</keyword>
<dbReference type="PANTHER" id="PTHR13145:SF0">
    <property type="entry name" value="E3 UBIQUITIN-PROTEIN LIGASE MARCHF6"/>
    <property type="match status" value="1"/>
</dbReference>
<evidence type="ECO:0000313" key="16">
    <source>
        <dbReference type="EMBL" id="KAJ4748706.1"/>
    </source>
</evidence>
<dbReference type="InterPro" id="IPR056521">
    <property type="entry name" value="MARCHF6-like_C"/>
</dbReference>
<dbReference type="Gene3D" id="3.30.40.10">
    <property type="entry name" value="Zinc/RING finger domain, C3HC4 (zinc finger)"/>
    <property type="match status" value="1"/>
</dbReference>
<dbReference type="SUPFAM" id="SSF57850">
    <property type="entry name" value="RING/U-box"/>
    <property type="match status" value="1"/>
</dbReference>
<keyword evidence="17" id="KW-1185">Reference proteome</keyword>
<evidence type="ECO:0000256" key="5">
    <source>
        <dbReference type="ARBA" id="ARBA00022679"/>
    </source>
</evidence>
<keyword evidence="5" id="KW-0808">Transferase</keyword>
<evidence type="ECO:0000256" key="2">
    <source>
        <dbReference type="ARBA" id="ARBA00004141"/>
    </source>
</evidence>
<feature type="transmembrane region" description="Helical" evidence="14">
    <location>
        <begin position="135"/>
        <end position="157"/>
    </location>
</feature>
<evidence type="ECO:0000256" key="13">
    <source>
        <dbReference type="SAM" id="MobiDB-lite"/>
    </source>
</evidence>
<proteinExistence type="predicted"/>
<keyword evidence="9" id="KW-0833">Ubl conjugation pathway</keyword>
<evidence type="ECO:0000256" key="10">
    <source>
        <dbReference type="ARBA" id="ARBA00022833"/>
    </source>
</evidence>
<evidence type="ECO:0000256" key="4">
    <source>
        <dbReference type="ARBA" id="ARBA00012483"/>
    </source>
</evidence>
<sequence length="822" mass="93905">MNGILLESALEKEKRKENPMASSATSDETIPSASSGANVDDKEEEDQCRICRCPATVVDPLRYPCACRGSIKFVHQLCLLRWMRHSGTLVCEVCGHKFSFTLMYTENAPTRLSLGEQLSWVAAKTWTGLRFLSRLAIVLFVWLVMVPLLTAQIWYMVFIRSFRELGEFHWLLDCRTILYKIVCADAFIPILSGASSLISIILIEGSESFLENIGMRRAGINLAKHAFQVQLGIAILLVTGVYVPFSCGRIVLNLMRNSKHGFIGHVSDWTTLAVGYLSIIGPVAIVLGVHVIPRYFKSMRLWSIVKTLSVCMSFVLRLIKQGFVIMIVLGVFPWVCGWWLDICTMNMVQLQLERKDLTVLLNFPPLRMLVWWPCGIYFLVLVRKFLLVVSEELREGLLNFLQIPTNINLNWIREFTAASLHETLYRVFQYTAVFMIVTVVLAFLPSKLVMHTIPSFFPLNFIFVCSLLKINWDTLGRLLRSHYVTCRYNPHSAFKFLLRHWLSFVGGALGLDDFLLPKTEDSNTPTRRLNIMKECQDHQVNLDRLLLKFAALLVLGTATLVLLTVMMVVPISLGRAAFSLILWIPTFSSMGRNDKINFLVGWILILEGILMVRSLINFVGTGRLLSDLQLAVNWCIIRLKSFVLISISVLIFPLLVGLLADFTIVVPFYVSLGERMDERPIFYFNYIWVLGSGILGECIRVVMLDERGTDFGNWPAKLARAKADGFSHLRALWLLHEILCPILSFLLNWLCIPYMFAKGVFPLFGYSMRANSIVYHYAWLGYLVLLILWFIFKQIPIWLSGLHNRIRDDRYLIGPILCNYQD</sequence>
<comment type="caution">
    <text evidence="16">The sequence shown here is derived from an EMBL/GenBank/DDBJ whole genome shotgun (WGS) entry which is preliminary data.</text>
</comment>
<comment type="subcellular location">
    <subcellularLocation>
        <location evidence="2">Membrane</location>
        <topology evidence="2">Multi-pass membrane protein</topology>
    </subcellularLocation>
</comment>
<dbReference type="PANTHER" id="PTHR13145">
    <property type="entry name" value="SSM4 PROTEIN"/>
    <property type="match status" value="1"/>
</dbReference>
<dbReference type="Pfam" id="PF12906">
    <property type="entry name" value="RINGv"/>
    <property type="match status" value="1"/>
</dbReference>
<dbReference type="CDD" id="cd16702">
    <property type="entry name" value="RING_CH-C4HC3_MARCH6"/>
    <property type="match status" value="1"/>
</dbReference>
<evidence type="ECO:0000256" key="7">
    <source>
        <dbReference type="ARBA" id="ARBA00022723"/>
    </source>
</evidence>
<evidence type="ECO:0000256" key="1">
    <source>
        <dbReference type="ARBA" id="ARBA00000900"/>
    </source>
</evidence>
<comment type="pathway">
    <text evidence="3">Protein modification; protein ubiquitination.</text>
</comment>
<protein>
    <recommendedName>
        <fullName evidence="4">RING-type E3 ubiquitin transferase</fullName>
        <ecNumber evidence="4">2.3.2.27</ecNumber>
    </recommendedName>
</protein>
<evidence type="ECO:0000256" key="9">
    <source>
        <dbReference type="ARBA" id="ARBA00022786"/>
    </source>
</evidence>
<keyword evidence="10" id="KW-0862">Zinc</keyword>
<dbReference type="InterPro" id="IPR013083">
    <property type="entry name" value="Znf_RING/FYVE/PHD"/>
</dbReference>
<feature type="transmembrane region" description="Helical" evidence="14">
    <location>
        <begin position="551"/>
        <end position="584"/>
    </location>
</feature>
<dbReference type="Pfam" id="PF23113">
    <property type="entry name" value="MARCHF6_C"/>
    <property type="match status" value="1"/>
</dbReference>
<evidence type="ECO:0000256" key="8">
    <source>
        <dbReference type="ARBA" id="ARBA00022771"/>
    </source>
</evidence>
<evidence type="ECO:0000259" key="15">
    <source>
        <dbReference type="PROSITE" id="PS51292"/>
    </source>
</evidence>
<keyword evidence="7" id="KW-0479">Metal-binding</keyword>
<feature type="transmembrane region" description="Helical" evidence="14">
    <location>
        <begin position="272"/>
        <end position="292"/>
    </location>
</feature>
<reference evidence="16" key="1">
    <citation type="submission" date="2022-08" db="EMBL/GenBank/DDBJ databases">
        <authorList>
            <person name="Marques A."/>
        </authorList>
    </citation>
    <scope>NUCLEOTIDE SEQUENCE</scope>
    <source>
        <strain evidence="16">RhyPub2mFocal</strain>
        <tissue evidence="16">Leaves</tissue>
    </source>
</reference>
<feature type="transmembrane region" description="Helical" evidence="14">
    <location>
        <begin position="682"/>
        <end position="703"/>
    </location>
</feature>
<feature type="compositionally biased region" description="Polar residues" evidence="13">
    <location>
        <begin position="20"/>
        <end position="37"/>
    </location>
</feature>
<dbReference type="Proteomes" id="UP001140206">
    <property type="component" value="Chromosome 5"/>
</dbReference>